<evidence type="ECO:0000256" key="7">
    <source>
        <dbReference type="ARBA" id="ARBA00022827"/>
    </source>
</evidence>
<evidence type="ECO:0000256" key="1">
    <source>
        <dbReference type="ARBA" id="ARBA00001946"/>
    </source>
</evidence>
<keyword evidence="7" id="KW-0274">FAD</keyword>
<evidence type="ECO:0000313" key="11">
    <source>
        <dbReference type="EMBL" id="GAI03764.1"/>
    </source>
</evidence>
<name>X1MBM0_9ZZZZ</name>
<evidence type="ECO:0000256" key="2">
    <source>
        <dbReference type="ARBA" id="ARBA00011955"/>
    </source>
</evidence>
<dbReference type="GO" id="GO:0016740">
    <property type="term" value="F:transferase activity"/>
    <property type="evidence" value="ECO:0007669"/>
    <property type="project" value="UniProtKB-KW"/>
</dbReference>
<dbReference type="Gene3D" id="3.10.520.10">
    <property type="entry name" value="ApbE-like domains"/>
    <property type="match status" value="1"/>
</dbReference>
<dbReference type="PANTHER" id="PTHR30040">
    <property type="entry name" value="THIAMINE BIOSYNTHESIS LIPOPROTEIN APBE"/>
    <property type="match status" value="1"/>
</dbReference>
<keyword evidence="8" id="KW-0460">Magnesium</keyword>
<sequence length="270" mass="30646">MKKGIFRLGLSFLLIAALVLASCAAPGEEEEEEEVSPPALEEPTQLASITIEEAQWHPHNSKYLLHFTYKVKNTGKKKLNWLHWQEIRATDEEGLIAKAYWPMQHPDQDIYSGETYVGSAEFLFSTLPTTALIKFIYDSPFDNQAPFVLSMSVTCAGEPPMMFEETRSLMGTYVRVAVYSDEETAEEAISAAFARMEEIEKIASIFDEESEAFKLNQDGYLDTPSSELLELISMSLDYSELTDGSFDITCQPLLDLWEYKPDADKQFWEL</sequence>
<dbReference type="Pfam" id="PF02424">
    <property type="entry name" value="ApbE"/>
    <property type="match status" value="1"/>
</dbReference>
<dbReference type="InterPro" id="IPR024932">
    <property type="entry name" value="ApbE"/>
</dbReference>
<dbReference type="EMBL" id="BARV01009752">
    <property type="protein sequence ID" value="GAI03764.1"/>
    <property type="molecule type" value="Genomic_DNA"/>
</dbReference>
<protein>
    <recommendedName>
        <fullName evidence="3">FAD:protein FMN transferase</fullName>
        <ecNumber evidence="2">2.7.1.180</ecNumber>
    </recommendedName>
    <alternativeName>
        <fullName evidence="9">Flavin transferase</fullName>
    </alternativeName>
</protein>
<dbReference type="InterPro" id="IPR003374">
    <property type="entry name" value="ApbE-like_sf"/>
</dbReference>
<evidence type="ECO:0000256" key="6">
    <source>
        <dbReference type="ARBA" id="ARBA00022723"/>
    </source>
</evidence>
<comment type="catalytic activity">
    <reaction evidence="10">
        <text>L-threonyl-[protein] + FAD = FMN-L-threonyl-[protein] + AMP + H(+)</text>
        <dbReference type="Rhea" id="RHEA:36847"/>
        <dbReference type="Rhea" id="RHEA-COMP:11060"/>
        <dbReference type="Rhea" id="RHEA-COMP:11061"/>
        <dbReference type="ChEBI" id="CHEBI:15378"/>
        <dbReference type="ChEBI" id="CHEBI:30013"/>
        <dbReference type="ChEBI" id="CHEBI:57692"/>
        <dbReference type="ChEBI" id="CHEBI:74257"/>
        <dbReference type="ChEBI" id="CHEBI:456215"/>
        <dbReference type="EC" id="2.7.1.180"/>
    </reaction>
</comment>
<dbReference type="SUPFAM" id="SSF143631">
    <property type="entry name" value="ApbE-like"/>
    <property type="match status" value="1"/>
</dbReference>
<gene>
    <name evidence="11" type="ORF">S06H3_19120</name>
</gene>
<comment type="caution">
    <text evidence="11">The sequence shown here is derived from an EMBL/GenBank/DDBJ whole genome shotgun (WGS) entry which is preliminary data.</text>
</comment>
<comment type="cofactor">
    <cofactor evidence="1">
        <name>Mg(2+)</name>
        <dbReference type="ChEBI" id="CHEBI:18420"/>
    </cofactor>
</comment>
<dbReference type="GO" id="GO:0046872">
    <property type="term" value="F:metal ion binding"/>
    <property type="evidence" value="ECO:0007669"/>
    <property type="project" value="UniProtKB-KW"/>
</dbReference>
<dbReference type="PANTHER" id="PTHR30040:SF2">
    <property type="entry name" value="FAD:PROTEIN FMN TRANSFERASE"/>
    <property type="match status" value="1"/>
</dbReference>
<evidence type="ECO:0000256" key="9">
    <source>
        <dbReference type="ARBA" id="ARBA00031306"/>
    </source>
</evidence>
<dbReference type="PROSITE" id="PS51257">
    <property type="entry name" value="PROKAR_LIPOPROTEIN"/>
    <property type="match status" value="1"/>
</dbReference>
<dbReference type="EC" id="2.7.1.180" evidence="2"/>
<accession>X1MBM0</accession>
<keyword evidence="4" id="KW-0285">Flavoprotein</keyword>
<organism evidence="11">
    <name type="scientific">marine sediment metagenome</name>
    <dbReference type="NCBI Taxonomy" id="412755"/>
    <lineage>
        <taxon>unclassified sequences</taxon>
        <taxon>metagenomes</taxon>
        <taxon>ecological metagenomes</taxon>
    </lineage>
</organism>
<keyword evidence="6" id="KW-0479">Metal-binding</keyword>
<keyword evidence="5" id="KW-0808">Transferase</keyword>
<evidence type="ECO:0000256" key="5">
    <source>
        <dbReference type="ARBA" id="ARBA00022679"/>
    </source>
</evidence>
<proteinExistence type="predicted"/>
<dbReference type="AlphaFoldDB" id="X1MBM0"/>
<evidence type="ECO:0000256" key="10">
    <source>
        <dbReference type="ARBA" id="ARBA00048540"/>
    </source>
</evidence>
<reference evidence="11" key="1">
    <citation type="journal article" date="2014" name="Front. Microbiol.">
        <title>High frequency of phylogenetically diverse reductive dehalogenase-homologous genes in deep subseafloor sedimentary metagenomes.</title>
        <authorList>
            <person name="Kawai M."/>
            <person name="Futagami T."/>
            <person name="Toyoda A."/>
            <person name="Takaki Y."/>
            <person name="Nishi S."/>
            <person name="Hori S."/>
            <person name="Arai W."/>
            <person name="Tsubouchi T."/>
            <person name="Morono Y."/>
            <person name="Uchiyama I."/>
            <person name="Ito T."/>
            <person name="Fujiyama A."/>
            <person name="Inagaki F."/>
            <person name="Takami H."/>
        </authorList>
    </citation>
    <scope>NUCLEOTIDE SEQUENCE</scope>
    <source>
        <strain evidence="11">Expedition CK06-06</strain>
    </source>
</reference>
<feature type="non-terminal residue" evidence="11">
    <location>
        <position position="270"/>
    </location>
</feature>
<evidence type="ECO:0000256" key="4">
    <source>
        <dbReference type="ARBA" id="ARBA00022630"/>
    </source>
</evidence>
<evidence type="ECO:0000256" key="3">
    <source>
        <dbReference type="ARBA" id="ARBA00016337"/>
    </source>
</evidence>
<evidence type="ECO:0000256" key="8">
    <source>
        <dbReference type="ARBA" id="ARBA00022842"/>
    </source>
</evidence>